<keyword evidence="4 7" id="KW-0949">S-adenosyl-L-methionine</keyword>
<feature type="binding site" evidence="7">
    <location>
        <position position="283"/>
    </location>
    <ligand>
        <name>pyridoxal 5'-phosphate</name>
        <dbReference type="ChEBI" id="CHEBI:597326"/>
    </ligand>
</feature>
<organism evidence="8 9">
    <name type="scientific">Arthrobacter hankyongi</name>
    <dbReference type="NCBI Taxonomy" id="2904801"/>
    <lineage>
        <taxon>Bacteria</taxon>
        <taxon>Bacillati</taxon>
        <taxon>Actinomycetota</taxon>
        <taxon>Actinomycetes</taxon>
        <taxon>Micrococcales</taxon>
        <taxon>Micrococcaceae</taxon>
        <taxon>Arthrobacter</taxon>
    </lineage>
</organism>
<dbReference type="NCBIfam" id="TIGR00508">
    <property type="entry name" value="bioA"/>
    <property type="match status" value="1"/>
</dbReference>
<feature type="binding site" evidence="7">
    <location>
        <position position="171"/>
    </location>
    <ligand>
        <name>substrate</name>
    </ligand>
</feature>
<keyword evidence="6 7" id="KW-0663">Pyridoxal phosphate</keyword>
<comment type="subunit">
    <text evidence="7">Homodimer.</text>
</comment>
<reference evidence="8" key="1">
    <citation type="submission" date="2022-01" db="EMBL/GenBank/DDBJ databases">
        <authorList>
            <person name="Jo J.-H."/>
            <person name="Im W.-T."/>
        </authorList>
    </citation>
    <scope>NUCLEOTIDE SEQUENCE</scope>
    <source>
        <strain evidence="8">I2-34</strain>
    </source>
</reference>
<evidence type="ECO:0000256" key="6">
    <source>
        <dbReference type="ARBA" id="ARBA00022898"/>
    </source>
</evidence>
<dbReference type="PANTHER" id="PTHR42684">
    <property type="entry name" value="ADENOSYLMETHIONINE-8-AMINO-7-OXONONANOATE AMINOTRANSFERASE"/>
    <property type="match status" value="1"/>
</dbReference>
<feature type="modified residue" description="N6-(pyridoxal phosphate)lysine" evidence="7">
    <location>
        <position position="312"/>
    </location>
</feature>
<dbReference type="SUPFAM" id="SSF53383">
    <property type="entry name" value="PLP-dependent transferases"/>
    <property type="match status" value="1"/>
</dbReference>
<dbReference type="InterPro" id="IPR015424">
    <property type="entry name" value="PyrdxlP-dep_Trfase"/>
</dbReference>
<dbReference type="EC" id="2.6.1.62" evidence="7"/>
<feature type="site" description="Participates in the substrate recognition with KAPA and in a stacking interaction with the adenine ring of SAM" evidence="7">
    <location>
        <position position="40"/>
    </location>
</feature>
<dbReference type="CDD" id="cd00610">
    <property type="entry name" value="OAT_like"/>
    <property type="match status" value="1"/>
</dbReference>
<comment type="pathway">
    <text evidence="7">Cofactor biosynthesis; biotin biosynthesis; 7,8-diaminononanoate from 8-amino-7-oxononanoate (SAM route): step 1/1.</text>
</comment>
<dbReference type="NCBIfam" id="NF004624">
    <property type="entry name" value="PRK05964.1"/>
    <property type="match status" value="1"/>
</dbReference>
<evidence type="ECO:0000313" key="8">
    <source>
        <dbReference type="EMBL" id="MCG2621462.1"/>
    </source>
</evidence>
<name>A0ABS9L444_9MICC</name>
<protein>
    <recommendedName>
        <fullName evidence="7">Adenosylmethionine-8-amino-7-oxononanoate aminotransferase</fullName>
        <ecNumber evidence="7">2.6.1.62</ecNumber>
    </recommendedName>
    <alternativeName>
        <fullName evidence="7">7,8-diamino-pelargonic acid aminotransferase</fullName>
        <shortName evidence="7">DAPA AT</shortName>
        <shortName evidence="7">DAPA aminotransferase</shortName>
    </alternativeName>
    <alternativeName>
        <fullName evidence="7">7,8-diaminononanoate synthase</fullName>
        <shortName evidence="7">DANS</shortName>
    </alternativeName>
    <alternativeName>
        <fullName evidence="7">Diaminopelargonic acid synthase</fullName>
    </alternativeName>
</protein>
<evidence type="ECO:0000256" key="7">
    <source>
        <dbReference type="HAMAP-Rule" id="MF_00834"/>
    </source>
</evidence>
<comment type="catalytic activity">
    <reaction evidence="7">
        <text>(8S)-8-amino-7-oxononanoate + S-adenosyl-L-methionine = S-adenosyl-4-methylsulfanyl-2-oxobutanoate + (7R,8S)-7,8-diammoniononanoate</text>
        <dbReference type="Rhea" id="RHEA:16861"/>
        <dbReference type="ChEBI" id="CHEBI:16490"/>
        <dbReference type="ChEBI" id="CHEBI:59789"/>
        <dbReference type="ChEBI" id="CHEBI:149468"/>
        <dbReference type="ChEBI" id="CHEBI:149469"/>
        <dbReference type="EC" id="2.6.1.62"/>
    </reaction>
</comment>
<dbReference type="HAMAP" id="MF_00834">
    <property type="entry name" value="BioA"/>
    <property type="match status" value="1"/>
</dbReference>
<evidence type="ECO:0000256" key="5">
    <source>
        <dbReference type="ARBA" id="ARBA00022756"/>
    </source>
</evidence>
<keyword evidence="5 7" id="KW-0093">Biotin biosynthesis</keyword>
<comment type="similarity">
    <text evidence="7">Belongs to the class-III pyridoxal-phosphate-dependent aminotransferase family. BioA subfamily.</text>
</comment>
<dbReference type="RefSeq" id="WP_237818686.1">
    <property type="nucleotide sequence ID" value="NZ_JAKLTQ010000002.1"/>
</dbReference>
<dbReference type="InterPro" id="IPR049704">
    <property type="entry name" value="Aminotrans_3_PPA_site"/>
</dbReference>
<dbReference type="GO" id="GO:0004015">
    <property type="term" value="F:adenosylmethionine-8-amino-7-oxononanoate transaminase activity"/>
    <property type="evidence" value="ECO:0007669"/>
    <property type="project" value="UniProtKB-EC"/>
</dbReference>
<evidence type="ECO:0000256" key="3">
    <source>
        <dbReference type="ARBA" id="ARBA00022679"/>
    </source>
</evidence>
<evidence type="ECO:0000256" key="1">
    <source>
        <dbReference type="ARBA" id="ARBA00001933"/>
    </source>
</evidence>
<dbReference type="Gene3D" id="3.40.640.10">
    <property type="entry name" value="Type I PLP-dependent aspartate aminotransferase-like (Major domain)"/>
    <property type="match status" value="1"/>
</dbReference>
<feature type="binding site" evidence="7">
    <location>
        <position position="78"/>
    </location>
    <ligand>
        <name>substrate</name>
    </ligand>
</feature>
<keyword evidence="3 7" id="KW-0808">Transferase</keyword>
<keyword evidence="7" id="KW-0963">Cytoplasm</keyword>
<comment type="subcellular location">
    <subcellularLocation>
        <location evidence="7">Cytoplasm</location>
    </subcellularLocation>
</comment>
<feature type="binding site" evidence="7">
    <location>
        <position position="312"/>
    </location>
    <ligand>
        <name>substrate</name>
    </ligand>
</feature>
<proteinExistence type="inferred from homology"/>
<feature type="binding site" evidence="7">
    <location>
        <begin position="346"/>
        <end position="347"/>
    </location>
    <ligand>
        <name>pyridoxal 5'-phosphate</name>
        <dbReference type="ChEBI" id="CHEBI:597326"/>
    </ligand>
</feature>
<dbReference type="Gene3D" id="3.90.1150.10">
    <property type="entry name" value="Aspartate Aminotransferase, domain 1"/>
    <property type="match status" value="1"/>
</dbReference>
<feature type="binding site" evidence="7">
    <location>
        <position position="345"/>
    </location>
    <ligand>
        <name>substrate</name>
    </ligand>
</feature>
<dbReference type="Proteomes" id="UP001165368">
    <property type="component" value="Unassembled WGS sequence"/>
</dbReference>
<comment type="function">
    <text evidence="7">Catalyzes the transfer of the alpha-amino group from S-adenosyl-L-methionine (SAM) to 7-keto-8-aminopelargonic acid (KAPA) to form 7,8-diaminopelargonic acid (DAPA). It is the only aminotransferase known to utilize SAM as an amino donor.</text>
</comment>
<comment type="caution">
    <text evidence="8">The sequence shown here is derived from an EMBL/GenBank/DDBJ whole genome shotgun (WGS) entry which is preliminary data.</text>
</comment>
<evidence type="ECO:0000256" key="4">
    <source>
        <dbReference type="ARBA" id="ARBA00022691"/>
    </source>
</evidence>
<evidence type="ECO:0000313" key="9">
    <source>
        <dbReference type="Proteomes" id="UP001165368"/>
    </source>
</evidence>
<dbReference type="InterPro" id="IPR015421">
    <property type="entry name" value="PyrdxlP-dep_Trfase_major"/>
</dbReference>
<dbReference type="InterPro" id="IPR015422">
    <property type="entry name" value="PyrdxlP-dep_Trfase_small"/>
</dbReference>
<comment type="cofactor">
    <cofactor evidence="1 7">
        <name>pyridoxal 5'-phosphate</name>
        <dbReference type="ChEBI" id="CHEBI:597326"/>
    </cofactor>
</comment>
<gene>
    <name evidence="7" type="primary">bioA</name>
    <name evidence="8" type="ORF">LVY72_05970</name>
</gene>
<dbReference type="PROSITE" id="PS00600">
    <property type="entry name" value="AA_TRANSFER_CLASS_3"/>
    <property type="match status" value="1"/>
</dbReference>
<keyword evidence="9" id="KW-1185">Reference proteome</keyword>
<feature type="binding site" evidence="7">
    <location>
        <begin position="138"/>
        <end position="139"/>
    </location>
    <ligand>
        <name>pyridoxal 5'-phosphate</name>
        <dbReference type="ChEBI" id="CHEBI:597326"/>
    </ligand>
</feature>
<evidence type="ECO:0000256" key="2">
    <source>
        <dbReference type="ARBA" id="ARBA00022576"/>
    </source>
</evidence>
<dbReference type="PANTHER" id="PTHR42684:SF17">
    <property type="entry name" value="ADENOSYLMETHIONINE-8-AMINO-7-OXONONANOATE AMINOTRANSFERASE"/>
    <property type="match status" value="1"/>
</dbReference>
<accession>A0ABS9L444</accession>
<feature type="binding site" evidence="7">
    <location>
        <position position="429"/>
    </location>
    <ligand>
        <name>substrate</name>
    </ligand>
</feature>
<dbReference type="EMBL" id="JAKLTQ010000002">
    <property type="protein sequence ID" value="MCG2621462.1"/>
    <property type="molecule type" value="Genomic_DNA"/>
</dbReference>
<dbReference type="InterPro" id="IPR005815">
    <property type="entry name" value="BioA"/>
</dbReference>
<dbReference type="Pfam" id="PF00202">
    <property type="entry name" value="Aminotran_3"/>
    <property type="match status" value="1"/>
</dbReference>
<sequence length="464" mass="48404">MPEAAAPGISLPNAALPAGASLVDRGSLIDRDRGLLWHPYAPLDGPAPYAVTGADGVRLRLQAADGARFEAVDAMSSWWSAIHGYRHPVLDDALREQAGKFSHVMFGGLTHEPAVRLAEQLVALAPDPLRHVFFADSGSVSVEVALKLAVQYQAAAGRPGRHAFLALRGGYHGDTFGAMSVCDPVDGMHSAFPSLPAQHFLPRPPAARLSGDPSDGVLRSDPTDVAAWVAELEAAVGLHGHELAGIIVEPVLQGAGGMHVYAPECLQALRRVADEHGLLLIFDEIATGFGRTGRLFAGEWAGVVPDVMCVGKALTGGYLTLAAVLCSAGVAAVITASEFRALLHGPTFMANPLACAVASASLDLLADAGWQDQVLRVQQGLRASLAPAAGLPAVRDVRVVGAVGVVELDRPVNVPAVTRAALERGVWVRPFRNLVYTMPPYLCSAGDVAAIGAAITAAIQAVHR</sequence>
<dbReference type="InterPro" id="IPR005814">
    <property type="entry name" value="Aminotrans_3"/>
</dbReference>
<keyword evidence="2 7" id="KW-0032">Aminotransferase</keyword>